<sequence>MVLLSLLLYSLMCDILRSELTDLVALTLSNGTIEESNSTFLRLGNHTFNEGPTDHALYLNGSIGLRLSTPLWQTFASNMRVAFTLEIWIQIEGGQPDSVTIIALIDICGKERDAITWRISIETDFNGEHGACLAVSLIPELTLEQYHIRNGKTHRLGEWIQVAVVFDSHQLLFYVNGARVGKLVREFGALYSEIRSACKRLYLATDGNRFSRDEVIGFRGYIRKLRITDRFMNHSALIREQWQGNVIEENFADIHQWKHLGNDLGMRKQEIPRKDTPQNIEIPRCGQTACDNPTVVNNYLRHWNLHAMKKLKYRVVVISDDDGSNANIRTDSIMRQHVELLKAFASYNITWDLEVINIRNTSLRRKTIVFGCQSSAIGNKRCDIECRHAITGDDGGDCKIQAKCERWMLGNKQCELECNNRENNWDNGDCCTDFALSDNRFCIDPTSIYRRYISVEEYKTAVGIDNENGLTVQFGDWIANDLVGFSTFPWEKDVYSNQGGVLLRYDRFGTPGQISNLIHEIGHILGLWHVHHGISEVPCGDPCHEKTPSMVTGDMVSDTNPTVKNTACADPEAVDPCDATQRFGNTPFRNYMSYTDDSCANTFTAQQKARMHCYIDLKYTNWMVRPTPIPTHIVIGPRIIPWPKAKSKGVKIVWASPLSSMNCGPRQKRVRETHCTTDKRVLQYATSASSSEPFQMSGFWGSEQATGTLYLLTTFHYDKSSVFVSLMKS</sequence>
<reference evidence="8 9" key="1">
    <citation type="submission" date="2018-08" db="EMBL/GenBank/DDBJ databases">
        <authorList>
            <person name="Laetsch R D."/>
            <person name="Stevens L."/>
            <person name="Kumar S."/>
            <person name="Blaxter L. M."/>
        </authorList>
    </citation>
    <scope>NUCLEOTIDE SEQUENCE [LARGE SCALE GENOMIC DNA]</scope>
</reference>
<feature type="domain" description="Peptidase M43 pregnancy-associated plasma-A" evidence="7">
    <location>
        <begin position="514"/>
        <end position="614"/>
    </location>
</feature>
<keyword evidence="4" id="KW-0325">Glycoprotein</keyword>
<evidence type="ECO:0000313" key="9">
    <source>
        <dbReference type="Proteomes" id="UP000276991"/>
    </source>
</evidence>
<evidence type="ECO:0000256" key="1">
    <source>
        <dbReference type="ARBA" id="ARBA00008721"/>
    </source>
</evidence>
<dbReference type="Pfam" id="PF05572">
    <property type="entry name" value="Peptidase_M43"/>
    <property type="match status" value="1"/>
</dbReference>
<dbReference type="InterPro" id="IPR000800">
    <property type="entry name" value="Notch_dom"/>
</dbReference>
<dbReference type="Gene3D" id="3.40.390.10">
    <property type="entry name" value="Collagenase (Catalytic Domain)"/>
    <property type="match status" value="1"/>
</dbReference>
<dbReference type="Pfam" id="PF00066">
    <property type="entry name" value="Notch"/>
    <property type="match status" value="1"/>
</dbReference>
<dbReference type="SUPFAM" id="SSF55486">
    <property type="entry name" value="Metalloproteases ('zincins'), catalytic domain"/>
    <property type="match status" value="1"/>
</dbReference>
<keyword evidence="5" id="KW-0732">Signal</keyword>
<dbReference type="EMBL" id="UPTC01000179">
    <property type="protein sequence ID" value="VBB27082.1"/>
    <property type="molecule type" value="Genomic_DNA"/>
</dbReference>
<dbReference type="STRING" id="6277.A0A498SEZ5"/>
<dbReference type="GO" id="GO:0004222">
    <property type="term" value="F:metalloendopeptidase activity"/>
    <property type="evidence" value="ECO:0007669"/>
    <property type="project" value="TreeGrafter"/>
</dbReference>
<dbReference type="InterPro" id="IPR043543">
    <property type="entry name" value="PAPPA/PAPPA2"/>
</dbReference>
<keyword evidence="2" id="KW-0677">Repeat</keyword>
<feature type="chain" id="PRO_5019856432" description="Peptidase M43 pregnancy-associated plasma-A domain-containing protein" evidence="5">
    <location>
        <begin position="19"/>
        <end position="729"/>
    </location>
</feature>
<dbReference type="Gene3D" id="2.60.120.200">
    <property type="match status" value="1"/>
</dbReference>
<evidence type="ECO:0008006" key="10">
    <source>
        <dbReference type="Google" id="ProtNLM"/>
    </source>
</evidence>
<accession>A0A498SEZ5</accession>
<organism evidence="8 9">
    <name type="scientific">Acanthocheilonema viteae</name>
    <name type="common">Filarial nematode worm</name>
    <name type="synonym">Dipetalonema viteae</name>
    <dbReference type="NCBI Taxonomy" id="6277"/>
    <lineage>
        <taxon>Eukaryota</taxon>
        <taxon>Metazoa</taxon>
        <taxon>Ecdysozoa</taxon>
        <taxon>Nematoda</taxon>
        <taxon>Chromadorea</taxon>
        <taxon>Rhabditida</taxon>
        <taxon>Spirurina</taxon>
        <taxon>Spiruromorpha</taxon>
        <taxon>Filarioidea</taxon>
        <taxon>Onchocercidae</taxon>
        <taxon>Acanthocheilonema</taxon>
    </lineage>
</organism>
<proteinExistence type="inferred from homology"/>
<evidence type="ECO:0000313" key="8">
    <source>
        <dbReference type="EMBL" id="VBB27082.1"/>
    </source>
</evidence>
<dbReference type="Pfam" id="PF13385">
    <property type="entry name" value="Laminin_G_3"/>
    <property type="match status" value="1"/>
</dbReference>
<evidence type="ECO:0000259" key="7">
    <source>
        <dbReference type="Pfam" id="PF05572"/>
    </source>
</evidence>
<dbReference type="PANTHER" id="PTHR46130">
    <property type="entry name" value="LAMGL DOMAIN-CONTAINING PROTEIN"/>
    <property type="match status" value="1"/>
</dbReference>
<dbReference type="InterPro" id="IPR024079">
    <property type="entry name" value="MetalloPept_cat_dom_sf"/>
</dbReference>
<comment type="similarity">
    <text evidence="1">Belongs to the peptidase M43B family.</text>
</comment>
<dbReference type="GO" id="GO:0007166">
    <property type="term" value="P:cell surface receptor signaling pathway"/>
    <property type="evidence" value="ECO:0007669"/>
    <property type="project" value="TreeGrafter"/>
</dbReference>
<dbReference type="Proteomes" id="UP000276991">
    <property type="component" value="Unassembled WGS sequence"/>
</dbReference>
<dbReference type="InterPro" id="IPR013320">
    <property type="entry name" value="ConA-like_dom_sf"/>
</dbReference>
<dbReference type="OrthoDB" id="536211at2759"/>
<evidence type="ECO:0000259" key="6">
    <source>
        <dbReference type="Pfam" id="PF00066"/>
    </source>
</evidence>
<evidence type="ECO:0000256" key="5">
    <source>
        <dbReference type="SAM" id="SignalP"/>
    </source>
</evidence>
<dbReference type="GO" id="GO:0006508">
    <property type="term" value="P:proteolysis"/>
    <property type="evidence" value="ECO:0007669"/>
    <property type="project" value="TreeGrafter"/>
</dbReference>
<keyword evidence="9" id="KW-1185">Reference proteome</keyword>
<dbReference type="AlphaFoldDB" id="A0A498SEZ5"/>
<gene>
    <name evidence="8" type="ORF">NAV_LOCUS1912</name>
</gene>
<evidence type="ECO:0000256" key="2">
    <source>
        <dbReference type="ARBA" id="ARBA00022737"/>
    </source>
</evidence>
<dbReference type="InterPro" id="IPR008754">
    <property type="entry name" value="Peptidase_M43"/>
</dbReference>
<protein>
    <recommendedName>
        <fullName evidence="10">Peptidase M43 pregnancy-associated plasma-A domain-containing protein</fullName>
    </recommendedName>
</protein>
<keyword evidence="3" id="KW-1015">Disulfide bond</keyword>
<dbReference type="PANTHER" id="PTHR46130:SF3">
    <property type="entry name" value="CHROMOSOME UNDETERMINED SCAFFOLD_33, WHOLE GENOME SHOTGUN SEQUENCE"/>
    <property type="match status" value="1"/>
</dbReference>
<feature type="signal peptide" evidence="5">
    <location>
        <begin position="1"/>
        <end position="18"/>
    </location>
</feature>
<dbReference type="SUPFAM" id="SSF49899">
    <property type="entry name" value="Concanavalin A-like lectins/glucanases"/>
    <property type="match status" value="1"/>
</dbReference>
<feature type="domain" description="LNR" evidence="6">
    <location>
        <begin position="398"/>
        <end position="430"/>
    </location>
</feature>
<evidence type="ECO:0000256" key="4">
    <source>
        <dbReference type="ARBA" id="ARBA00023180"/>
    </source>
</evidence>
<dbReference type="GO" id="GO:0005615">
    <property type="term" value="C:extracellular space"/>
    <property type="evidence" value="ECO:0007669"/>
    <property type="project" value="TreeGrafter"/>
</dbReference>
<evidence type="ECO:0000256" key="3">
    <source>
        <dbReference type="ARBA" id="ARBA00023157"/>
    </source>
</evidence>
<name>A0A498SEZ5_ACAVI</name>